<evidence type="ECO:0000256" key="2">
    <source>
        <dbReference type="ARBA" id="ARBA00022833"/>
    </source>
</evidence>
<dbReference type="WBParaSite" id="SPAL_0001216500.1">
    <property type="protein sequence ID" value="SPAL_0001216500.1"/>
    <property type="gene ID" value="SPAL_0001216500"/>
</dbReference>
<keyword evidence="5" id="KW-1185">Reference proteome</keyword>
<proteinExistence type="predicted"/>
<sequence>MAIECIICLQSCEASGTRHAPYSTPCGHVMGKECLEQLKMLSKDDHFNCPFCNENIKFNSCRAMYGIDEEDNTEESRNFIKESKENKNILFSKEFRNDINGNIKYFDEHKGYILIAGEGSSRFPGTQFIKLIVTKENKIYDISKSIIKPKCSCLCFNKYNDDVIEFCIGYINGTIKLYRCKFDGNNLKIMDKKSLNNRDFISHLHGRIEINSICFLNNGTVAFSIGKGKLCIWNKSNKWLSKTQIIKEFPYSESDKITNLKSTKYGDCIGIMNNRIYVFQKSGTSYELVSEIGKKIISYSIDEDFNRLLVLYSNEMDKKRKNSTSQSFVFYEIIEIDYTDNFGKKFKKYYAINLIINNSIESKIPKSFIAKLFAAEQSDGTFLYHCILPNMKDIKNCLGITFVDGKEFCIQRNSRNKIAKIFKNKVIVTDML</sequence>
<evidence type="ECO:0000259" key="4">
    <source>
        <dbReference type="PROSITE" id="PS50089"/>
    </source>
</evidence>
<keyword evidence="1 3" id="KW-0863">Zinc-finger</keyword>
<dbReference type="Gene3D" id="3.30.40.10">
    <property type="entry name" value="Zinc/RING finger domain, C3HC4 (zinc finger)"/>
    <property type="match status" value="1"/>
</dbReference>
<dbReference type="Pfam" id="PF13639">
    <property type="entry name" value="zf-RING_2"/>
    <property type="match status" value="1"/>
</dbReference>
<evidence type="ECO:0000313" key="6">
    <source>
        <dbReference type="WBParaSite" id="SPAL_0001216500.1"/>
    </source>
</evidence>
<keyword evidence="2" id="KW-0862">Zinc</keyword>
<evidence type="ECO:0000313" key="5">
    <source>
        <dbReference type="Proteomes" id="UP000046392"/>
    </source>
</evidence>
<accession>A0A0N5C2F5</accession>
<evidence type="ECO:0000256" key="3">
    <source>
        <dbReference type="PROSITE-ProRule" id="PRU00175"/>
    </source>
</evidence>
<dbReference type="GO" id="GO:0008270">
    <property type="term" value="F:zinc ion binding"/>
    <property type="evidence" value="ECO:0007669"/>
    <property type="project" value="UniProtKB-KW"/>
</dbReference>
<dbReference type="InterPro" id="IPR036322">
    <property type="entry name" value="WD40_repeat_dom_sf"/>
</dbReference>
<dbReference type="InterPro" id="IPR001841">
    <property type="entry name" value="Znf_RING"/>
</dbReference>
<keyword evidence="1 3" id="KW-0479">Metal-binding</keyword>
<organism evidence="5 6">
    <name type="scientific">Strongyloides papillosus</name>
    <name type="common">Intestinal threadworm</name>
    <dbReference type="NCBI Taxonomy" id="174720"/>
    <lineage>
        <taxon>Eukaryota</taxon>
        <taxon>Metazoa</taxon>
        <taxon>Ecdysozoa</taxon>
        <taxon>Nematoda</taxon>
        <taxon>Chromadorea</taxon>
        <taxon>Rhabditida</taxon>
        <taxon>Tylenchina</taxon>
        <taxon>Panagrolaimomorpha</taxon>
        <taxon>Strongyloidoidea</taxon>
        <taxon>Strongyloididae</taxon>
        <taxon>Strongyloides</taxon>
    </lineage>
</organism>
<dbReference type="SUPFAM" id="SSF57850">
    <property type="entry name" value="RING/U-box"/>
    <property type="match status" value="1"/>
</dbReference>
<reference evidence="6" key="1">
    <citation type="submission" date="2017-02" db="UniProtKB">
        <authorList>
            <consortium name="WormBaseParasite"/>
        </authorList>
    </citation>
    <scope>IDENTIFICATION</scope>
</reference>
<dbReference type="InterPro" id="IPR013083">
    <property type="entry name" value="Znf_RING/FYVE/PHD"/>
</dbReference>
<dbReference type="PROSITE" id="PS50089">
    <property type="entry name" value="ZF_RING_2"/>
    <property type="match status" value="1"/>
</dbReference>
<evidence type="ECO:0000256" key="1">
    <source>
        <dbReference type="ARBA" id="ARBA00022771"/>
    </source>
</evidence>
<dbReference type="AlphaFoldDB" id="A0A0N5C2F5"/>
<dbReference type="Proteomes" id="UP000046392">
    <property type="component" value="Unplaced"/>
</dbReference>
<feature type="domain" description="RING-type" evidence="4">
    <location>
        <begin position="5"/>
        <end position="53"/>
    </location>
</feature>
<protein>
    <submittedName>
        <fullName evidence="6">RING-type domain-containing protein</fullName>
    </submittedName>
</protein>
<name>A0A0N5C2F5_STREA</name>
<dbReference type="SUPFAM" id="SSF50978">
    <property type="entry name" value="WD40 repeat-like"/>
    <property type="match status" value="1"/>
</dbReference>